<protein>
    <submittedName>
        <fullName evidence="2">HDOD domain-containing protein</fullName>
    </submittedName>
</protein>
<dbReference type="InterPro" id="IPR052340">
    <property type="entry name" value="RNase_Y/CdgJ"/>
</dbReference>
<organism evidence="2 3">
    <name type="scientific">Luteimonas composti</name>
    <dbReference type="NCBI Taxonomy" id="398257"/>
    <lineage>
        <taxon>Bacteria</taxon>
        <taxon>Pseudomonadati</taxon>
        <taxon>Pseudomonadota</taxon>
        <taxon>Gammaproteobacteria</taxon>
        <taxon>Lysobacterales</taxon>
        <taxon>Lysobacteraceae</taxon>
        <taxon>Luteimonas</taxon>
    </lineage>
</organism>
<dbReference type="Proteomes" id="UP001160550">
    <property type="component" value="Unassembled WGS sequence"/>
</dbReference>
<keyword evidence="3" id="KW-1185">Reference proteome</keyword>
<evidence type="ECO:0000313" key="3">
    <source>
        <dbReference type="Proteomes" id="UP001160550"/>
    </source>
</evidence>
<dbReference type="PANTHER" id="PTHR33525:SF6">
    <property type="entry name" value="HDOD DOMAIN-CONTAINING PROTEIN"/>
    <property type="match status" value="1"/>
</dbReference>
<reference evidence="2" key="2">
    <citation type="submission" date="2023-04" db="EMBL/GenBank/DDBJ databases">
        <authorList>
            <person name="Sun J.-Q."/>
        </authorList>
    </citation>
    <scope>NUCLEOTIDE SEQUENCE</scope>
    <source>
        <strain evidence="2">CC-YY355</strain>
    </source>
</reference>
<dbReference type="SUPFAM" id="SSF109604">
    <property type="entry name" value="HD-domain/PDEase-like"/>
    <property type="match status" value="1"/>
</dbReference>
<name>A0ABT6MQC3_9GAMM</name>
<proteinExistence type="predicted"/>
<sequence length="338" mass="35154">MPTSWIAALAGVLVLAAAAVVAARLRRGNRSEAGAGAARASGSGPVDVAAAGAAVQDEDQALHATPPMLEPETAILAQLCARACAVVPAVPAPADATRAAVETAVEVLEGIRAHPRYTPRRPQLLPQLTRAINDPAASAQSIAAILAQDPALAGNLLRIANSALYRRRGTPIEQLERAVTVLGTEGLRQTVMAALLQPVIADDGSVFARCAAVLWEHTLLSANFAIRPGADAGRDDLHAAQLLALLHGLGQVMVVQVLRDTWSRHGQGDPEPSLLASLLAAWSLRCARVVSAEWGLSDRMQQALDNLAADPRDAAPGNLELAVRASRSAALRAMPAID</sequence>
<accession>A0ABT6MQC3</accession>
<dbReference type="Pfam" id="PF08668">
    <property type="entry name" value="HDOD"/>
    <property type="match status" value="1"/>
</dbReference>
<dbReference type="PANTHER" id="PTHR33525">
    <property type="match status" value="1"/>
</dbReference>
<dbReference type="Gene3D" id="1.10.3210.10">
    <property type="entry name" value="Hypothetical protein af1432"/>
    <property type="match status" value="1"/>
</dbReference>
<feature type="domain" description="HDOD" evidence="1">
    <location>
        <begin position="118"/>
        <end position="310"/>
    </location>
</feature>
<gene>
    <name evidence="2" type="ORF">QF205_06955</name>
</gene>
<evidence type="ECO:0000313" key="2">
    <source>
        <dbReference type="EMBL" id="MDH7452820.1"/>
    </source>
</evidence>
<comment type="caution">
    <text evidence="2">The sequence shown here is derived from an EMBL/GenBank/DDBJ whole genome shotgun (WGS) entry which is preliminary data.</text>
</comment>
<dbReference type="PROSITE" id="PS51833">
    <property type="entry name" value="HDOD"/>
    <property type="match status" value="1"/>
</dbReference>
<dbReference type="RefSeq" id="WP_280942015.1">
    <property type="nucleotide sequence ID" value="NZ_JARYGX010000013.1"/>
</dbReference>
<dbReference type="EMBL" id="JARYGX010000013">
    <property type="protein sequence ID" value="MDH7452820.1"/>
    <property type="molecule type" value="Genomic_DNA"/>
</dbReference>
<evidence type="ECO:0000259" key="1">
    <source>
        <dbReference type="PROSITE" id="PS51833"/>
    </source>
</evidence>
<reference evidence="2" key="1">
    <citation type="journal article" date="2007" name="Int. J. Syst. Evol. Microbiol.">
        <title>Luteimonas composti sp. nov., a moderately thermophilic bacterium isolated from food waste.</title>
        <authorList>
            <person name="Young C.C."/>
            <person name="Kampfer P."/>
            <person name="Chen W.M."/>
            <person name="Yen W.S."/>
            <person name="Arun A.B."/>
            <person name="Lai W.A."/>
            <person name="Shen F.T."/>
            <person name="Rekha P.D."/>
            <person name="Lin K.Y."/>
            <person name="Chou J.H."/>
        </authorList>
    </citation>
    <scope>NUCLEOTIDE SEQUENCE</scope>
    <source>
        <strain evidence="2">CC-YY355</strain>
    </source>
</reference>
<dbReference type="InterPro" id="IPR013976">
    <property type="entry name" value="HDOD"/>
</dbReference>